<proteinExistence type="predicted"/>
<keyword evidence="2" id="KW-1185">Reference proteome</keyword>
<gene>
    <name evidence="1" type="ordered locus">Hden_0985</name>
</gene>
<sequence precursor="true">MNSRSIVVLVLYATLVTGLTAAIAEVGTAMARQTAGLLLLAERPDQPVSRVEKGLEVEARVSDFQPVSHVIELHAYPATDASAVALAMAMDTAEAAVLPKKALPATAPKLAARTVKPRVAGWIKRVRAPVPPIEFHETTAQLIQRHLRADM</sequence>
<dbReference type="HOGENOM" id="CLU_1738071_0_0_5"/>
<organism evidence="1 2">
    <name type="scientific">Hyphomicrobium denitrificans (strain ATCC 51888 / DSM 1869 / NCIMB 11706 / TK 0415)</name>
    <dbReference type="NCBI Taxonomy" id="582899"/>
    <lineage>
        <taxon>Bacteria</taxon>
        <taxon>Pseudomonadati</taxon>
        <taxon>Pseudomonadota</taxon>
        <taxon>Alphaproteobacteria</taxon>
        <taxon>Hyphomicrobiales</taxon>
        <taxon>Hyphomicrobiaceae</taxon>
        <taxon>Hyphomicrobium</taxon>
    </lineage>
</organism>
<accession>D8JUY3</accession>
<dbReference type="AlphaFoldDB" id="D8JUY3"/>
<dbReference type="EMBL" id="CP002083">
    <property type="protein sequence ID" value="ADJ22799.1"/>
    <property type="molecule type" value="Genomic_DNA"/>
</dbReference>
<dbReference type="KEGG" id="hdn:Hden_0985"/>
<reference evidence="2" key="1">
    <citation type="journal article" date="2011" name="J. Bacteriol.">
        <title>Genome sequences of eight morphologically diverse alphaproteobacteria.</title>
        <authorList>
            <consortium name="US DOE Joint Genome Institute"/>
            <person name="Brown P.J."/>
            <person name="Kysela D.T."/>
            <person name="Buechlein A."/>
            <person name="Hemmerich C."/>
            <person name="Brun Y.V."/>
        </authorList>
    </citation>
    <scope>NUCLEOTIDE SEQUENCE [LARGE SCALE GENOMIC DNA]</scope>
    <source>
        <strain evidence="2">ATCC 51888 / DSM 1869 / NCIB 11706 / TK 0415</strain>
    </source>
</reference>
<dbReference type="OrthoDB" id="7933137at2"/>
<dbReference type="Proteomes" id="UP000002033">
    <property type="component" value="Chromosome"/>
</dbReference>
<evidence type="ECO:0000313" key="2">
    <source>
        <dbReference type="Proteomes" id="UP000002033"/>
    </source>
</evidence>
<evidence type="ECO:0000313" key="1">
    <source>
        <dbReference type="EMBL" id="ADJ22799.1"/>
    </source>
</evidence>
<protein>
    <submittedName>
        <fullName evidence="1">Uncharacterized protein</fullName>
    </submittedName>
</protein>
<name>D8JUY3_HYPDA</name>